<reference evidence="1 2" key="3">
    <citation type="submission" date="2022-01" db="EMBL/GenBank/DDBJ databases">
        <authorList>
            <person name="Zhou L.Y."/>
        </authorList>
    </citation>
    <scope>NUCLEOTIDE SEQUENCE [LARGE SCALE GENOMIC DNA]</scope>
    <source>
        <strain evidence="1 2">TLK-CK17</strain>
    </source>
</reference>
<evidence type="ECO:0000313" key="2">
    <source>
        <dbReference type="Proteomes" id="UP001430796"/>
    </source>
</evidence>
<evidence type="ECO:0008006" key="3">
    <source>
        <dbReference type="Google" id="ProtNLM"/>
    </source>
</evidence>
<keyword evidence="2" id="KW-1185">Reference proteome</keyword>
<dbReference type="RefSeq" id="WP_237053091.1">
    <property type="nucleotide sequence ID" value="NZ_JAKJPO010000001.1"/>
</dbReference>
<proteinExistence type="predicted"/>
<reference evidence="1 2" key="2">
    <citation type="submission" date="2022-01" db="EMBL/GenBank/DDBJ databases">
        <title>Lysobacter chinensis sp. nov., a bacterium isolated from cow dung compost.</title>
        <authorList>
            <person name="Liu Y."/>
        </authorList>
    </citation>
    <scope>NUCLEOTIDE SEQUENCE [LARGE SCALE GENOMIC DNA]</scope>
    <source>
        <strain evidence="1 2">TLK-CK17</strain>
    </source>
</reference>
<organism evidence="1 2">
    <name type="scientific">Marilutibacter chinensis</name>
    <dbReference type="NCBI Taxonomy" id="2912247"/>
    <lineage>
        <taxon>Bacteria</taxon>
        <taxon>Pseudomonadati</taxon>
        <taxon>Pseudomonadota</taxon>
        <taxon>Gammaproteobacteria</taxon>
        <taxon>Lysobacterales</taxon>
        <taxon>Lysobacteraceae</taxon>
        <taxon>Marilutibacter</taxon>
    </lineage>
</organism>
<name>A0ABS9HQT1_9GAMM</name>
<reference evidence="2" key="1">
    <citation type="submission" date="2022-01" db="EMBL/GenBank/DDBJ databases">
        <title>Lysobacter chinensis sp. nov., a bacterium isolated from cow dung compost.</title>
        <authorList>
            <person name="Zhou L.Y."/>
        </authorList>
    </citation>
    <scope>NUCLEOTIDE SEQUENCE [LARGE SCALE GENOMIC DNA]</scope>
    <source>
        <strain evidence="2">TLK-CK17</strain>
    </source>
</reference>
<accession>A0ABS9HQT1</accession>
<dbReference type="EMBL" id="JAKJPO010000001">
    <property type="protein sequence ID" value="MCF7220740.1"/>
    <property type="molecule type" value="Genomic_DNA"/>
</dbReference>
<comment type="caution">
    <text evidence="1">The sequence shown here is derived from an EMBL/GenBank/DDBJ whole genome shotgun (WGS) entry which is preliminary data.</text>
</comment>
<gene>
    <name evidence="1" type="ORF">L3V18_02895</name>
</gene>
<dbReference type="Proteomes" id="UP001430796">
    <property type="component" value="Unassembled WGS sequence"/>
</dbReference>
<protein>
    <recommendedName>
        <fullName evidence="3">RES domain-containing protein</fullName>
    </recommendedName>
</protein>
<sequence length="267" mass="28339">MTAIREYAKSIHANLAGFLPSQPLGNSSNVGDLYSIGTFNKSNIEKIGSIYNFGGEPQELHSTKKAEQLSLQSATGVKATSKLKGNAPTIPGSSLGVDEAGITVEFQSNTSYLFVAEGLSYKEPVNMPAFLTSARTAIGKVDPRQIGFNSLWLVMRIAEVDRYTLALAKSRAAVFEVGASGSVTALGLSDLASAEASLKLARTHNLQYSVLSSKGSGIFFFAKKVEVGGAIRAYTPVGGYWPPNKSARRASFEDLSGDDVKAFLDAL</sequence>
<evidence type="ECO:0000313" key="1">
    <source>
        <dbReference type="EMBL" id="MCF7220740.1"/>
    </source>
</evidence>